<dbReference type="InterPro" id="IPR036365">
    <property type="entry name" value="PGBD-like_sf"/>
</dbReference>
<feature type="domain" description="NlpC/P60" evidence="5">
    <location>
        <begin position="203"/>
        <end position="340"/>
    </location>
</feature>
<name>A0AAP3M3N0_9LACO</name>
<dbReference type="SUPFAM" id="SSF54001">
    <property type="entry name" value="Cysteine proteinases"/>
    <property type="match status" value="1"/>
</dbReference>
<evidence type="ECO:0000256" key="1">
    <source>
        <dbReference type="ARBA" id="ARBA00007074"/>
    </source>
</evidence>
<dbReference type="EMBL" id="JAKHLF010000004">
    <property type="protein sequence ID" value="MCZ3844641.1"/>
    <property type="molecule type" value="Genomic_DNA"/>
</dbReference>
<evidence type="ECO:0000256" key="2">
    <source>
        <dbReference type="ARBA" id="ARBA00022670"/>
    </source>
</evidence>
<dbReference type="PROSITE" id="PS51935">
    <property type="entry name" value="NLPC_P60"/>
    <property type="match status" value="1"/>
</dbReference>
<dbReference type="GO" id="GO:0006508">
    <property type="term" value="P:proteolysis"/>
    <property type="evidence" value="ECO:0007669"/>
    <property type="project" value="UniProtKB-KW"/>
</dbReference>
<dbReference type="InterPro" id="IPR038765">
    <property type="entry name" value="Papain-like_cys_pep_sf"/>
</dbReference>
<evidence type="ECO:0000256" key="4">
    <source>
        <dbReference type="ARBA" id="ARBA00022807"/>
    </source>
</evidence>
<organism evidence="6 7">
    <name type="scientific">Lactobacillus mulieris</name>
    <dbReference type="NCBI Taxonomy" id="2508708"/>
    <lineage>
        <taxon>Bacteria</taxon>
        <taxon>Bacillati</taxon>
        <taxon>Bacillota</taxon>
        <taxon>Bacilli</taxon>
        <taxon>Lactobacillales</taxon>
        <taxon>Lactobacillaceae</taxon>
        <taxon>Lactobacillus</taxon>
    </lineage>
</organism>
<evidence type="ECO:0000259" key="5">
    <source>
        <dbReference type="PROSITE" id="PS51935"/>
    </source>
</evidence>
<comment type="similarity">
    <text evidence="1">Belongs to the peptidase C40 family.</text>
</comment>
<keyword evidence="2" id="KW-0645">Protease</keyword>
<accession>A0AAP3M3N0</accession>
<dbReference type="Gene3D" id="1.10.101.10">
    <property type="entry name" value="PGBD-like superfamily/PGBD"/>
    <property type="match status" value="1"/>
</dbReference>
<dbReference type="Pfam" id="PF00877">
    <property type="entry name" value="NLPC_P60"/>
    <property type="match status" value="1"/>
</dbReference>
<dbReference type="GO" id="GO:0008234">
    <property type="term" value="F:cysteine-type peptidase activity"/>
    <property type="evidence" value="ECO:0007669"/>
    <property type="project" value="UniProtKB-KW"/>
</dbReference>
<dbReference type="GeneID" id="97458563"/>
<sequence>MMYRIGSDKQWIPAEFVTIDKDADLPNYSRTTGILYVNYQGLGGVNLLDSQGNYQNQYVTNGSSWRYFAKATINGREMYKLGGDKQWIPAEFTAGFQNKSGYYQVQYNQIQPSIYAPGYNLGYNYEGVKTWLVMRRLGTYAGYANYNWATVNAVKNFQASHGLNPTGIVDLATWLKLGFIKETWYGIDSYVAPLGAGKNASREDHINAMINQAYKYLGKPYIVGASSSPDYGVDCSGLVLQALYAGGLNPTSISSTQHAHPGNEWNSRVLWADPKLMTVPLSDIQRGDLVFYYEPGTRTIWHVALYIGNGQVIESWPPRVGISTLRDYNRSIIAGVKRPFI</sequence>
<evidence type="ECO:0000313" key="7">
    <source>
        <dbReference type="Proteomes" id="UP001213015"/>
    </source>
</evidence>
<reference evidence="6" key="1">
    <citation type="submission" date="2022-01" db="EMBL/GenBank/DDBJ databases">
        <title>VMRC isolate genome collection.</title>
        <authorList>
            <person name="France M."/>
            <person name="Rutt L."/>
            <person name="Humphrys M."/>
            <person name="Ravel J."/>
        </authorList>
    </citation>
    <scope>NUCLEOTIDE SEQUENCE</scope>
    <source>
        <strain evidence="6">C0127B5</strain>
    </source>
</reference>
<dbReference type="InterPro" id="IPR036366">
    <property type="entry name" value="PGBDSf"/>
</dbReference>
<dbReference type="PANTHER" id="PTHR47053:SF1">
    <property type="entry name" value="MUREIN DD-ENDOPEPTIDASE MEPH-RELATED"/>
    <property type="match status" value="1"/>
</dbReference>
<dbReference type="Pfam" id="PF01471">
    <property type="entry name" value="PG_binding_1"/>
    <property type="match status" value="1"/>
</dbReference>
<evidence type="ECO:0000256" key="3">
    <source>
        <dbReference type="ARBA" id="ARBA00022801"/>
    </source>
</evidence>
<dbReference type="InterPro" id="IPR000064">
    <property type="entry name" value="NLP_P60_dom"/>
</dbReference>
<gene>
    <name evidence="6" type="ORF">L2422_03765</name>
</gene>
<keyword evidence="4" id="KW-0788">Thiol protease</keyword>
<protein>
    <submittedName>
        <fullName evidence="6">NlpC/P60 family protein</fullName>
    </submittedName>
</protein>
<dbReference type="AlphaFoldDB" id="A0AAP3M3N0"/>
<dbReference type="Gene3D" id="3.90.1720.10">
    <property type="entry name" value="endopeptidase domain like (from Nostoc punctiforme)"/>
    <property type="match status" value="1"/>
</dbReference>
<dbReference type="InterPro" id="IPR002477">
    <property type="entry name" value="Peptidoglycan-bd-like"/>
</dbReference>
<dbReference type="SUPFAM" id="SSF47090">
    <property type="entry name" value="PGBD-like"/>
    <property type="match status" value="1"/>
</dbReference>
<comment type="caution">
    <text evidence="6">The sequence shown here is derived from an EMBL/GenBank/DDBJ whole genome shotgun (WGS) entry which is preliminary data.</text>
</comment>
<dbReference type="RefSeq" id="WP_006587642.1">
    <property type="nucleotide sequence ID" value="NZ_CABMGH010000038.1"/>
</dbReference>
<keyword evidence="3" id="KW-0378">Hydrolase</keyword>
<evidence type="ECO:0000313" key="6">
    <source>
        <dbReference type="EMBL" id="MCZ3844641.1"/>
    </source>
</evidence>
<dbReference type="PANTHER" id="PTHR47053">
    <property type="entry name" value="MUREIN DD-ENDOPEPTIDASE MEPH-RELATED"/>
    <property type="match status" value="1"/>
</dbReference>
<dbReference type="Proteomes" id="UP001213015">
    <property type="component" value="Unassembled WGS sequence"/>
</dbReference>
<dbReference type="InterPro" id="IPR051202">
    <property type="entry name" value="Peptidase_C40"/>
</dbReference>
<proteinExistence type="inferred from homology"/>